<keyword evidence="4" id="KW-1185">Reference proteome</keyword>
<dbReference type="PANTHER" id="PTHR46725">
    <property type="entry name" value="COILED-COIL DOMAIN-CONTAINING PROTEIN 57"/>
    <property type="match status" value="1"/>
</dbReference>
<dbReference type="GO" id="GO:0007099">
    <property type="term" value="P:centriole replication"/>
    <property type="evidence" value="ECO:0007669"/>
    <property type="project" value="TreeGrafter"/>
</dbReference>
<feature type="compositionally biased region" description="Basic and acidic residues" evidence="2">
    <location>
        <begin position="560"/>
        <end position="569"/>
    </location>
</feature>
<feature type="region of interest" description="Disordered" evidence="2">
    <location>
        <begin position="555"/>
        <end position="575"/>
    </location>
</feature>
<reference evidence="3" key="1">
    <citation type="submission" date="2025-08" db="UniProtKB">
        <authorList>
            <consortium name="Ensembl"/>
        </authorList>
    </citation>
    <scope>IDENTIFICATION</scope>
</reference>
<evidence type="ECO:0000313" key="3">
    <source>
        <dbReference type="Ensembl" id="ENSLLEP00000026024.1"/>
    </source>
</evidence>
<name>A0A8C5PQ37_9ANUR</name>
<dbReference type="Proteomes" id="UP000694569">
    <property type="component" value="Unplaced"/>
</dbReference>
<accession>A0A8C5PQ37</accession>
<dbReference type="GO" id="GO:0007020">
    <property type="term" value="P:microtubule nucleation"/>
    <property type="evidence" value="ECO:0007669"/>
    <property type="project" value="TreeGrafter"/>
</dbReference>
<gene>
    <name evidence="3" type="primary">CCDC57</name>
</gene>
<organism evidence="3 4">
    <name type="scientific">Leptobrachium leishanense</name>
    <name type="common">Leishan spiny toad</name>
    <dbReference type="NCBI Taxonomy" id="445787"/>
    <lineage>
        <taxon>Eukaryota</taxon>
        <taxon>Metazoa</taxon>
        <taxon>Chordata</taxon>
        <taxon>Craniata</taxon>
        <taxon>Vertebrata</taxon>
        <taxon>Euteleostomi</taxon>
        <taxon>Amphibia</taxon>
        <taxon>Batrachia</taxon>
        <taxon>Anura</taxon>
        <taxon>Pelobatoidea</taxon>
        <taxon>Megophryidae</taxon>
        <taxon>Leptobrachium</taxon>
    </lineage>
</organism>
<feature type="coiled-coil region" evidence="1">
    <location>
        <begin position="353"/>
        <end position="387"/>
    </location>
</feature>
<sequence length="725" mass="84819">MLPDEAEFTELLAKKEQEWKGLQQRQVVFLESAIKEAKQRLQEEKEKFDCLKRDFTHNLRVLGERDRELEQYEVMYSRLKVIENAKQGEISDLKVQVEKIRQGLQREKKNYGELQGHYQRKLKEHQIEMERVHSAKTIELDRHREEYEKVKHQLERKIEEVQGDLSLQKQEMMLDFESEMKKREHEFRLQLDELSTLVLSHELKVKLLNKEITVLREMEMKANETLQGVESANQTLQEALKQKDFEIQDLSTIKDARFSLFPYITRHEQLDRCVREKECALRAMKEVHAQQLHQVEARIKELERCIETQQMEQRQIQGRQQDLMKGEIETLKTGWDKHITQVSKDTVGKDLQIQSLHEENEKLKAQINKYQKDIERYQHQLALAVERERLLEQAKVQTELDWQKRCEEVKKVQYQHSEDLIESLTSAKEQAEAELKEKQRNLNELKLLVSTLTCERNKAAEMLRLCSAKRETGDKFDFASSEIQKLQEQNSELRLVIGQMRKEMESLCEQIPPRVQTETTNMELQGNAVTPDYVKSLEDEIQNLKQKCRQMEEQLQAALSKKDKDEDPLPAKPVPPDNVYIQNYIAGLNETIGNHKRINVFLSKNETVKHLREEVLALRQQLNWCKTAGGSPPDGEMYLLCNKLKAAVKKISQLSLEKQQLIDMGNRLRAERAATESPGQLLAGIEPMTPQALSTQSSNVTSTPPSRYLNPVSLRTEMYFSVALL</sequence>
<proteinExistence type="predicted"/>
<dbReference type="AlphaFoldDB" id="A0A8C5PQ37"/>
<dbReference type="GO" id="GO:0034451">
    <property type="term" value="C:centriolar satellite"/>
    <property type="evidence" value="ECO:0007669"/>
    <property type="project" value="TreeGrafter"/>
</dbReference>
<dbReference type="GO" id="GO:0005814">
    <property type="term" value="C:centriole"/>
    <property type="evidence" value="ECO:0007669"/>
    <property type="project" value="TreeGrafter"/>
</dbReference>
<keyword evidence="1" id="KW-0175">Coiled coil</keyword>
<dbReference type="Ensembl" id="ENSLLET00000027021.1">
    <property type="protein sequence ID" value="ENSLLEP00000026024.1"/>
    <property type="gene ID" value="ENSLLEG00000016227.1"/>
</dbReference>
<feature type="coiled-coil region" evidence="1">
    <location>
        <begin position="285"/>
        <end position="312"/>
    </location>
</feature>
<feature type="coiled-coil region" evidence="1">
    <location>
        <begin position="414"/>
        <end position="503"/>
    </location>
</feature>
<feature type="coiled-coil region" evidence="1">
    <location>
        <begin position="27"/>
        <end position="54"/>
    </location>
</feature>
<dbReference type="GO" id="GO:0060271">
    <property type="term" value="P:cilium assembly"/>
    <property type="evidence" value="ECO:0007669"/>
    <property type="project" value="TreeGrafter"/>
</dbReference>
<dbReference type="GeneTree" id="ENSGT00940000153251"/>
<dbReference type="OrthoDB" id="568502at2759"/>
<dbReference type="GO" id="GO:0045931">
    <property type="term" value="P:positive regulation of mitotic cell cycle"/>
    <property type="evidence" value="ECO:0007669"/>
    <property type="project" value="TreeGrafter"/>
</dbReference>
<protein>
    <submittedName>
        <fullName evidence="3">Coiled-coil domain containing 57</fullName>
    </submittedName>
</protein>
<reference evidence="3" key="2">
    <citation type="submission" date="2025-09" db="UniProtKB">
        <authorList>
            <consortium name="Ensembl"/>
        </authorList>
    </citation>
    <scope>IDENTIFICATION</scope>
</reference>
<evidence type="ECO:0000256" key="1">
    <source>
        <dbReference type="SAM" id="Coils"/>
    </source>
</evidence>
<feature type="coiled-coil region" evidence="1">
    <location>
        <begin position="140"/>
        <end position="171"/>
    </location>
</feature>
<evidence type="ECO:0000256" key="2">
    <source>
        <dbReference type="SAM" id="MobiDB-lite"/>
    </source>
</evidence>
<dbReference type="GO" id="GO:0005876">
    <property type="term" value="C:spindle microtubule"/>
    <property type="evidence" value="ECO:0007669"/>
    <property type="project" value="TreeGrafter"/>
</dbReference>
<evidence type="ECO:0000313" key="4">
    <source>
        <dbReference type="Proteomes" id="UP000694569"/>
    </source>
</evidence>
<dbReference type="InterPro" id="IPR042481">
    <property type="entry name" value="CCDC57"/>
</dbReference>
<dbReference type="PANTHER" id="PTHR46725:SF1">
    <property type="entry name" value="COILED-COIL DOMAIN-CONTAINING PROTEIN 57"/>
    <property type="match status" value="1"/>
</dbReference>